<dbReference type="Pfam" id="PF07885">
    <property type="entry name" value="Ion_trans_2"/>
    <property type="match status" value="1"/>
</dbReference>
<feature type="domain" description="Potassium channel" evidence="3">
    <location>
        <begin position="144"/>
        <end position="212"/>
    </location>
</feature>
<sequence length="246" mass="26363">MARLRRRAPIWSKDSYGPLMLLIAGTYVIGTVASHRWTISLLLFAQIGTVSYALRVSHARTSLRVLAAVVFLLALIAGGWNIFAHGTTFLGITFFASSVLYLLAPVSILGNLGRRGHVDRELMLGALATYLMLGMAFAFAYRCVAAFQPSPFFGAQGDGTLADSLFFSFVTLTTTGYGDFVPAGNPGRTMAVLEALLGQLFLVTAVAKVVNVWSPKGWANKLHSPGMASPPPEETTVSTNSPSTEE</sequence>
<keyword evidence="5" id="KW-1185">Reference proteome</keyword>
<keyword evidence="4" id="KW-0407">Ion channel</keyword>
<keyword evidence="2" id="KW-0812">Transmembrane</keyword>
<dbReference type="Gene3D" id="1.10.287.70">
    <property type="match status" value="1"/>
</dbReference>
<evidence type="ECO:0000313" key="4">
    <source>
        <dbReference type="EMBL" id="MFF5295863.1"/>
    </source>
</evidence>
<keyword evidence="4" id="KW-0813">Transport</keyword>
<dbReference type="RefSeq" id="WP_020516063.1">
    <property type="nucleotide sequence ID" value="NZ_JBIAZU010000008.1"/>
</dbReference>
<feature type="transmembrane region" description="Helical" evidence="2">
    <location>
        <begin position="16"/>
        <end position="33"/>
    </location>
</feature>
<feature type="compositionally biased region" description="Polar residues" evidence="1">
    <location>
        <begin position="235"/>
        <end position="246"/>
    </location>
</feature>
<accession>A0ABW6WS55</accession>
<protein>
    <submittedName>
        <fullName evidence="4">Potassium channel family protein</fullName>
    </submittedName>
</protein>
<evidence type="ECO:0000313" key="5">
    <source>
        <dbReference type="Proteomes" id="UP001602245"/>
    </source>
</evidence>
<dbReference type="InterPro" id="IPR013099">
    <property type="entry name" value="K_chnl_dom"/>
</dbReference>
<feature type="transmembrane region" description="Helical" evidence="2">
    <location>
        <begin position="89"/>
        <end position="110"/>
    </location>
</feature>
<evidence type="ECO:0000259" key="3">
    <source>
        <dbReference type="Pfam" id="PF07885"/>
    </source>
</evidence>
<organism evidence="4 5">
    <name type="scientific">Paractinoplanes globisporus</name>
    <dbReference type="NCBI Taxonomy" id="113565"/>
    <lineage>
        <taxon>Bacteria</taxon>
        <taxon>Bacillati</taxon>
        <taxon>Actinomycetota</taxon>
        <taxon>Actinomycetes</taxon>
        <taxon>Micromonosporales</taxon>
        <taxon>Micromonosporaceae</taxon>
        <taxon>Paractinoplanes</taxon>
    </lineage>
</organism>
<dbReference type="Proteomes" id="UP001602245">
    <property type="component" value="Unassembled WGS sequence"/>
</dbReference>
<dbReference type="GO" id="GO:0034220">
    <property type="term" value="P:monoatomic ion transmembrane transport"/>
    <property type="evidence" value="ECO:0007669"/>
    <property type="project" value="UniProtKB-KW"/>
</dbReference>
<feature type="transmembrane region" description="Helical" evidence="2">
    <location>
        <begin position="122"/>
        <end position="141"/>
    </location>
</feature>
<feature type="region of interest" description="Disordered" evidence="1">
    <location>
        <begin position="223"/>
        <end position="246"/>
    </location>
</feature>
<comment type="caution">
    <text evidence="4">The sequence shown here is derived from an EMBL/GenBank/DDBJ whole genome shotgun (WGS) entry which is preliminary data.</text>
</comment>
<gene>
    <name evidence="4" type="ORF">ACFY35_41065</name>
</gene>
<proteinExistence type="predicted"/>
<reference evidence="4 5" key="1">
    <citation type="submission" date="2024-10" db="EMBL/GenBank/DDBJ databases">
        <title>The Natural Products Discovery Center: Release of the First 8490 Sequenced Strains for Exploring Actinobacteria Biosynthetic Diversity.</title>
        <authorList>
            <person name="Kalkreuter E."/>
            <person name="Kautsar S.A."/>
            <person name="Yang D."/>
            <person name="Bader C.D."/>
            <person name="Teijaro C.N."/>
            <person name="Fluegel L."/>
            <person name="Davis C.M."/>
            <person name="Simpson J.R."/>
            <person name="Lauterbach L."/>
            <person name="Steele A.D."/>
            <person name="Gui C."/>
            <person name="Meng S."/>
            <person name="Li G."/>
            <person name="Viehrig K."/>
            <person name="Ye F."/>
            <person name="Su P."/>
            <person name="Kiefer A.F."/>
            <person name="Nichols A."/>
            <person name="Cepeda A.J."/>
            <person name="Yan W."/>
            <person name="Fan B."/>
            <person name="Jiang Y."/>
            <person name="Adhikari A."/>
            <person name="Zheng C.-J."/>
            <person name="Schuster L."/>
            <person name="Cowan T.M."/>
            <person name="Smanski M.J."/>
            <person name="Chevrette M.G."/>
            <person name="De Carvalho L.P.S."/>
            <person name="Shen B."/>
        </authorList>
    </citation>
    <scope>NUCLEOTIDE SEQUENCE [LARGE SCALE GENOMIC DNA]</scope>
    <source>
        <strain evidence="4 5">NPDC000087</strain>
    </source>
</reference>
<name>A0ABW6WS55_9ACTN</name>
<feature type="transmembrane region" description="Helical" evidence="2">
    <location>
        <begin position="39"/>
        <end position="56"/>
    </location>
</feature>
<dbReference type="SUPFAM" id="SSF81324">
    <property type="entry name" value="Voltage-gated potassium channels"/>
    <property type="match status" value="1"/>
</dbReference>
<evidence type="ECO:0000256" key="2">
    <source>
        <dbReference type="SAM" id="Phobius"/>
    </source>
</evidence>
<keyword evidence="4" id="KW-0406">Ion transport</keyword>
<dbReference type="EMBL" id="JBIAZU010000008">
    <property type="protein sequence ID" value="MFF5295863.1"/>
    <property type="molecule type" value="Genomic_DNA"/>
</dbReference>
<keyword evidence="2" id="KW-0472">Membrane</keyword>
<feature type="transmembrane region" description="Helical" evidence="2">
    <location>
        <begin position="63"/>
        <end position="83"/>
    </location>
</feature>
<keyword evidence="2" id="KW-1133">Transmembrane helix</keyword>
<evidence type="ECO:0000256" key="1">
    <source>
        <dbReference type="SAM" id="MobiDB-lite"/>
    </source>
</evidence>